<sequence>MRKIYFLLTCLISVTSFGQIFSEDFNYADNALLSANGWTAFSGGGTAAVDVGASNGLTYTGYSGTTGFTGAVVGNAARLDNNGEDINKNFSASVTSGSLYYTFLVNVASGDAGYFAGLLSSGTTFSNRVYVKPSATTGKINFGLSNTSTSVYATTPTDFDLNTTYLIIVKYDVTTTGNASMWIKAAGIPATEAAAGAPEVTTSGTVPASASGFFLRQYATTQNITVDGIRIYSTWFNAAPCSLVLNAETRSCDATTLSLDTYTTTIPFTGGGTATYTLSATTGTISGDNPSTSATGNIIISGVTEGTNNTLTISGGCNIVKTITAPECKPVNTLPFTDSFPYTVGNSLNGEQKWSILNTGDNIVTATGNLSYTGITSSGNLITFGGAGAESKTLFTNTTTGTINARMLVSVTDITGITTDLTGAYFAILTDNASTLTNARLWVRKNGTQIQYGIGAATTDAVWDTTLYNTGTTQYLVLGYDFANNQVFLCVNPTIGGTASPTALYTPTTAISGIGGFVFRQDSATLTPTALSIDELTIDTSLNFTLGNDSFSQIDGLKLYPNPVKGGTLYVETALNNNVHVTIYDIVGKQVLNTTVTNNAVNVSELTSGVYVVTVTEEGKTTSKKLMITN</sequence>
<dbReference type="EMBL" id="CP133721">
    <property type="protein sequence ID" value="WMW78006.1"/>
    <property type="molecule type" value="Genomic_DNA"/>
</dbReference>
<feature type="signal peptide" evidence="2">
    <location>
        <begin position="1"/>
        <end position="18"/>
    </location>
</feature>
<gene>
    <name evidence="4" type="ORF">RF683_00755</name>
</gene>
<accession>A0ABY9R9U1</accession>
<reference evidence="4" key="1">
    <citation type="submission" date="2023-09" db="EMBL/GenBank/DDBJ databases">
        <title>Flavobacterium sp. 20NA77.7 isolated from freshwater.</title>
        <authorList>
            <person name="Le V."/>
            <person name="Ko S.-R."/>
            <person name="Ahn C.-Y."/>
            <person name="Oh H.-M."/>
        </authorList>
    </citation>
    <scope>NUCLEOTIDE SEQUENCE</scope>
    <source>
        <strain evidence="4">20NA77.7</strain>
    </source>
</reference>
<evidence type="ECO:0000313" key="4">
    <source>
        <dbReference type="EMBL" id="WMW78006.1"/>
    </source>
</evidence>
<dbReference type="Proteomes" id="UP001180481">
    <property type="component" value="Chromosome"/>
</dbReference>
<feature type="domain" description="Secretion system C-terminal sorting" evidence="3">
    <location>
        <begin position="559"/>
        <end position="628"/>
    </location>
</feature>
<dbReference type="Pfam" id="PF18962">
    <property type="entry name" value="Por_Secre_tail"/>
    <property type="match status" value="1"/>
</dbReference>
<dbReference type="RefSeq" id="WP_309532332.1">
    <property type="nucleotide sequence ID" value="NZ_CP133721.1"/>
</dbReference>
<evidence type="ECO:0000256" key="2">
    <source>
        <dbReference type="SAM" id="SignalP"/>
    </source>
</evidence>
<keyword evidence="5" id="KW-1185">Reference proteome</keyword>
<name>A0ABY9R9U1_9FLAO</name>
<dbReference type="InterPro" id="IPR026444">
    <property type="entry name" value="Secre_tail"/>
</dbReference>
<evidence type="ECO:0000313" key="5">
    <source>
        <dbReference type="Proteomes" id="UP001180481"/>
    </source>
</evidence>
<proteinExistence type="predicted"/>
<evidence type="ECO:0000256" key="1">
    <source>
        <dbReference type="ARBA" id="ARBA00022729"/>
    </source>
</evidence>
<dbReference type="NCBIfam" id="TIGR04183">
    <property type="entry name" value="Por_Secre_tail"/>
    <property type="match status" value="1"/>
</dbReference>
<organism evidence="4 5">
    <name type="scientific">Flavobacterium nakdongensis</name>
    <dbReference type="NCBI Taxonomy" id="3073563"/>
    <lineage>
        <taxon>Bacteria</taxon>
        <taxon>Pseudomonadati</taxon>
        <taxon>Bacteroidota</taxon>
        <taxon>Flavobacteriia</taxon>
        <taxon>Flavobacteriales</taxon>
        <taxon>Flavobacteriaceae</taxon>
        <taxon>Flavobacterium</taxon>
    </lineage>
</organism>
<evidence type="ECO:0000259" key="3">
    <source>
        <dbReference type="Pfam" id="PF18962"/>
    </source>
</evidence>
<keyword evidence="1 2" id="KW-0732">Signal</keyword>
<feature type="chain" id="PRO_5046409094" evidence="2">
    <location>
        <begin position="19"/>
        <end position="630"/>
    </location>
</feature>
<protein>
    <submittedName>
        <fullName evidence="4">T9SS type A sorting domain-containing protein</fullName>
    </submittedName>
</protein>